<dbReference type="GO" id="GO:0005856">
    <property type="term" value="C:cytoskeleton"/>
    <property type="evidence" value="ECO:0007669"/>
    <property type="project" value="UniProtKB-SubCell"/>
</dbReference>
<dbReference type="Ensembl" id="ENSBGRT00000001971.1">
    <property type="protein sequence ID" value="ENSBGRP00000001732.1"/>
    <property type="gene ID" value="ENSBGRG00000001051.1"/>
</dbReference>
<evidence type="ECO:0000256" key="5">
    <source>
        <dbReference type="ARBA" id="ARBA00022737"/>
    </source>
</evidence>
<evidence type="ECO:0000256" key="6">
    <source>
        <dbReference type="ARBA" id="ARBA00023054"/>
    </source>
</evidence>
<evidence type="ECO:0000256" key="9">
    <source>
        <dbReference type="SAM" id="Coils"/>
    </source>
</evidence>
<evidence type="ECO:0000256" key="2">
    <source>
        <dbReference type="ARBA" id="ARBA00004245"/>
    </source>
</evidence>
<name>A0A8B9W3B2_BOSMU</name>
<evidence type="ECO:0000256" key="4">
    <source>
        <dbReference type="ARBA" id="ARBA00022574"/>
    </source>
</evidence>
<evidence type="ECO:0000256" key="8">
    <source>
        <dbReference type="ARBA" id="ARBA00023273"/>
    </source>
</evidence>
<reference evidence="10" key="1">
    <citation type="submission" date="2019-05" db="EMBL/GenBank/DDBJ databases">
        <authorList>
            <person name="Zhang S."/>
            <person name="Liu J."/>
        </authorList>
    </citation>
    <scope>NUCLEOTIDE SEQUENCE [LARGE SCALE GENOMIC DNA]</scope>
</reference>
<reference evidence="10" key="2">
    <citation type="submission" date="2025-08" db="UniProtKB">
        <authorList>
            <consortium name="Ensembl"/>
        </authorList>
    </citation>
    <scope>IDENTIFICATION</scope>
</reference>
<keyword evidence="3" id="KW-0963">Cytoplasm</keyword>
<keyword evidence="6 9" id="KW-0175">Coiled coil</keyword>
<dbReference type="GO" id="GO:0005929">
    <property type="term" value="C:cilium"/>
    <property type="evidence" value="ECO:0007669"/>
    <property type="project" value="UniProtKB-SubCell"/>
</dbReference>
<evidence type="ECO:0000313" key="10">
    <source>
        <dbReference type="Ensembl" id="ENSBGRP00000001732.1"/>
    </source>
</evidence>
<organism evidence="10 11">
    <name type="scientific">Bos mutus grunniens</name>
    <name type="common">Wild yak</name>
    <name type="synonym">Bos grunniens</name>
    <dbReference type="NCBI Taxonomy" id="30521"/>
    <lineage>
        <taxon>Eukaryota</taxon>
        <taxon>Metazoa</taxon>
        <taxon>Chordata</taxon>
        <taxon>Craniata</taxon>
        <taxon>Vertebrata</taxon>
        <taxon>Euteleostomi</taxon>
        <taxon>Mammalia</taxon>
        <taxon>Eutheria</taxon>
        <taxon>Laurasiatheria</taxon>
        <taxon>Artiodactyla</taxon>
        <taxon>Ruminantia</taxon>
        <taxon>Pecora</taxon>
        <taxon>Bovidae</taxon>
        <taxon>Bovinae</taxon>
        <taxon>Bos</taxon>
    </lineage>
</organism>
<keyword evidence="5" id="KW-0677">Repeat</keyword>
<dbReference type="PANTHER" id="PTHR14885:SF3">
    <property type="entry name" value="CILIA- AND FLAGELLA-ASSOCIATED PROTEIN 44"/>
    <property type="match status" value="1"/>
</dbReference>
<evidence type="ECO:0000256" key="3">
    <source>
        <dbReference type="ARBA" id="ARBA00022490"/>
    </source>
</evidence>
<sequence>MCYLEKYRVIFLELWSFPTAPWDDCKNELSSSMRKIPSSKNLTKNAGRGVSSLSEKRERWPKRYRYHSALCFPRINHEAEMEETVSQLMISKFGRVINLEALQTLSVNTTLEELKIKKLRKELSNVKEMKMWEEKIAQVRWELMMKTKEHTKKLHQMNDLCIEKQQLDSRLNTLQNQQGNAFQGPRKADTEARARVTELIQVQAERIQALKEEIALLRERWSPPAPIHHPQENE</sequence>
<keyword evidence="7" id="KW-0206">Cytoskeleton</keyword>
<evidence type="ECO:0000256" key="1">
    <source>
        <dbReference type="ARBA" id="ARBA00004138"/>
    </source>
</evidence>
<evidence type="ECO:0000256" key="7">
    <source>
        <dbReference type="ARBA" id="ARBA00023212"/>
    </source>
</evidence>
<protein>
    <submittedName>
        <fullName evidence="10">Cilia and flagella associated protein 44</fullName>
    </submittedName>
</protein>
<dbReference type="Proteomes" id="UP000694520">
    <property type="component" value="Chromosome 1"/>
</dbReference>
<accession>A0A8B9W3B2</accession>
<keyword evidence="8" id="KW-0966">Cell projection</keyword>
<gene>
    <name evidence="10" type="primary">CFAP44</name>
</gene>
<comment type="subcellular location">
    <subcellularLocation>
        <location evidence="1">Cell projection</location>
        <location evidence="1">Cilium</location>
    </subcellularLocation>
    <subcellularLocation>
        <location evidence="2">Cytoplasm</location>
        <location evidence="2">Cytoskeleton</location>
    </subcellularLocation>
</comment>
<proteinExistence type="predicted"/>
<dbReference type="AlphaFoldDB" id="A0A8B9W3B2"/>
<dbReference type="PANTHER" id="PTHR14885">
    <property type="entry name" value="CILIA- AND FLAGELLA-ASSOCIATED PROTEIN 43-RELATED"/>
    <property type="match status" value="1"/>
</dbReference>
<dbReference type="GeneTree" id="ENSGT00940000161555"/>
<feature type="coiled-coil region" evidence="9">
    <location>
        <begin position="157"/>
        <end position="220"/>
    </location>
</feature>
<keyword evidence="11" id="KW-1185">Reference proteome</keyword>
<reference evidence="10" key="3">
    <citation type="submission" date="2025-09" db="UniProtKB">
        <authorList>
            <consortium name="Ensembl"/>
        </authorList>
    </citation>
    <scope>IDENTIFICATION</scope>
</reference>
<evidence type="ECO:0000313" key="11">
    <source>
        <dbReference type="Proteomes" id="UP000694520"/>
    </source>
</evidence>
<keyword evidence="4" id="KW-0853">WD repeat</keyword>